<dbReference type="InterPro" id="IPR011009">
    <property type="entry name" value="Kinase-like_dom_sf"/>
</dbReference>
<dbReference type="GO" id="GO:0016020">
    <property type="term" value="C:membrane"/>
    <property type="evidence" value="ECO:0007669"/>
    <property type="project" value="TreeGrafter"/>
</dbReference>
<evidence type="ECO:0000256" key="5">
    <source>
        <dbReference type="SAM" id="MobiDB-lite"/>
    </source>
</evidence>
<dbReference type="FunFam" id="1.10.1070.11:FF:000016">
    <property type="entry name" value="PIK1p Phosphatidylinositol 4-kinase"/>
    <property type="match status" value="1"/>
</dbReference>
<evidence type="ECO:0000313" key="7">
    <source>
        <dbReference type="EMBL" id="CAE2192495.1"/>
    </source>
</evidence>
<feature type="region of interest" description="Disordered" evidence="5">
    <location>
        <begin position="450"/>
        <end position="475"/>
    </location>
</feature>
<feature type="domain" description="PI3K/PI4K catalytic" evidence="6">
    <location>
        <begin position="578"/>
        <end position="843"/>
    </location>
</feature>
<dbReference type="InterPro" id="IPR018936">
    <property type="entry name" value="PI3/4_kinase_CS"/>
</dbReference>
<comment type="catalytic activity">
    <reaction evidence="1">
        <text>a 1,2-diacyl-sn-glycero-3-phospho-(1D-myo-inositol) + ATP = a 1,2-diacyl-sn-glycero-3-phospho-(1D-myo-inositol 4-phosphate) + ADP + H(+)</text>
        <dbReference type="Rhea" id="RHEA:19877"/>
        <dbReference type="ChEBI" id="CHEBI:15378"/>
        <dbReference type="ChEBI" id="CHEBI:30616"/>
        <dbReference type="ChEBI" id="CHEBI:57880"/>
        <dbReference type="ChEBI" id="CHEBI:58178"/>
        <dbReference type="ChEBI" id="CHEBI:456216"/>
        <dbReference type="EC" id="2.7.1.67"/>
    </reaction>
</comment>
<dbReference type="EMBL" id="HBKN01002094">
    <property type="protein sequence ID" value="CAE2192495.1"/>
    <property type="molecule type" value="Transcribed_RNA"/>
</dbReference>
<feature type="compositionally biased region" description="Polar residues" evidence="5">
    <location>
        <begin position="236"/>
        <end position="251"/>
    </location>
</feature>
<dbReference type="SMART" id="SM00146">
    <property type="entry name" value="PI3Kc"/>
    <property type="match status" value="1"/>
</dbReference>
<dbReference type="PANTHER" id="PTHR10048">
    <property type="entry name" value="PHOSPHATIDYLINOSITOL KINASE"/>
    <property type="match status" value="1"/>
</dbReference>
<feature type="compositionally biased region" description="Basic and acidic residues" evidence="5">
    <location>
        <begin position="529"/>
        <end position="542"/>
    </location>
</feature>
<dbReference type="GO" id="GO:0005737">
    <property type="term" value="C:cytoplasm"/>
    <property type="evidence" value="ECO:0007669"/>
    <property type="project" value="TreeGrafter"/>
</dbReference>
<dbReference type="PANTHER" id="PTHR10048:SF22">
    <property type="entry name" value="PHOSPHATIDYLINOSITOL 4-KINASE BETA"/>
    <property type="match status" value="1"/>
</dbReference>
<dbReference type="GO" id="GO:0004430">
    <property type="term" value="F:1-phosphatidylinositol 4-kinase activity"/>
    <property type="evidence" value="ECO:0007669"/>
    <property type="project" value="UniProtKB-EC"/>
</dbReference>
<accession>A0A7S4HA50</accession>
<dbReference type="PROSITE" id="PS50290">
    <property type="entry name" value="PI3_4_KINASE_3"/>
    <property type="match status" value="1"/>
</dbReference>
<reference evidence="7" key="1">
    <citation type="submission" date="2021-01" db="EMBL/GenBank/DDBJ databases">
        <authorList>
            <person name="Corre E."/>
            <person name="Pelletier E."/>
            <person name="Niang G."/>
            <person name="Scheremetjew M."/>
            <person name="Finn R."/>
            <person name="Kale V."/>
            <person name="Holt S."/>
            <person name="Cochrane G."/>
            <person name="Meng A."/>
            <person name="Brown T."/>
            <person name="Cohen L."/>
        </authorList>
    </citation>
    <scope>NUCLEOTIDE SEQUENCE</scope>
    <source>
        <strain evidence="7">CCMP 2712</strain>
    </source>
</reference>
<feature type="region of interest" description="Disordered" evidence="5">
    <location>
        <begin position="223"/>
        <end position="251"/>
    </location>
</feature>
<dbReference type="InterPro" id="IPR036940">
    <property type="entry name" value="PI3/4_kinase_cat_sf"/>
</dbReference>
<dbReference type="Gene3D" id="3.30.1010.10">
    <property type="entry name" value="Phosphatidylinositol 3-kinase Catalytic Subunit, Chain A, domain 4"/>
    <property type="match status" value="1"/>
</dbReference>
<dbReference type="Pfam" id="PF00454">
    <property type="entry name" value="PI3_PI4_kinase"/>
    <property type="match status" value="1"/>
</dbReference>
<dbReference type="Gene3D" id="1.10.1070.11">
    <property type="entry name" value="Phosphatidylinositol 3-/4-kinase, catalytic domain"/>
    <property type="match status" value="1"/>
</dbReference>
<dbReference type="PROSITE" id="PS00916">
    <property type="entry name" value="PI3_4_KINASE_2"/>
    <property type="match status" value="1"/>
</dbReference>
<sequence length="859" mass="95647">MSTSCTLRLRSILCPCCVQAGARTYLRLVDNRCATTQQHLKEVEAFVVFECVKFLYLVQSEGEDEDWIPSLCARLLILFYHDPSSVEEYLPQICHLLVAFPRPCMALEVAVLHMCTRSLHFALNVHWALLCAIEDCNSYVGTNSMAVVGPVAAASGCESKKGEHDSRPARLILCVYAAINERTRSKGLPGFASPNKYLSSILEQHRGDALSSITQALCGFQGSSSSSRASASDSSPPLNSMSDSANLAGSKGSSPPEFTCIVQVNADSLQDSKKLLKSVQDHDDVDVGSRKLVNWIRGVNSKNGTFFYSELFFIQQLTDIAEALRLETLHLRAARLHIMLGRINAFLESRDVYIPLCSSSSFFYKVVRIPPDQAKVFTTATRCPYMIMVETIRTLRKCSAPDLDPVQRLRRYTNEVGFKAAVVRDGFMDEIRTISSGACLGANLVPRPLASPSNVSPLRKPLMDSPTARMEDDGLSPKLLSFDSLQEAETATNSDKLLEEAEDEDRMQPQVSRAAHIAHASEGEGDALGSKEEEQEESKQLSREIANTLSKDSHVGVSGGGWSMSMTGSGRFQEETWENKKERIRLSSPFGSRRGYSIQTVIVKSFDDVRQEAFAMQLIQLIHNTWQKEELPVKIFPYRILATSAGTGIIQGLTDAVSLDSLKQQAGFTSLSSHFQRIYGKESEAFRRATANFLQSLAGYSILCHVLQVKDRHNGNILIDSKGHMIHIDFGYILGLSPGNMGFETAPFKLTDEYVELLGGVGSESWKRFVSHCKAAFLSLRRIHHRLAALMELMMFNSNLPCSRVGKNRIVQNFVARLYLEMSNEECEKKVEELINLSVNNWRTSQYDNYQKLVNKIMP</sequence>
<proteinExistence type="predicted"/>
<keyword evidence="4" id="KW-0418">Kinase</keyword>
<dbReference type="SUPFAM" id="SSF56112">
    <property type="entry name" value="Protein kinase-like (PK-like)"/>
    <property type="match status" value="1"/>
</dbReference>
<protein>
    <recommendedName>
        <fullName evidence="2">1-phosphatidylinositol 4-kinase</fullName>
        <ecNumber evidence="2">2.7.1.67</ecNumber>
    </recommendedName>
</protein>
<dbReference type="CDD" id="cd05168">
    <property type="entry name" value="PI4Kc_III_beta"/>
    <property type="match status" value="1"/>
</dbReference>
<dbReference type="EC" id="2.7.1.67" evidence="2"/>
<keyword evidence="3" id="KW-0808">Transferase</keyword>
<evidence type="ECO:0000256" key="4">
    <source>
        <dbReference type="ARBA" id="ARBA00022777"/>
    </source>
</evidence>
<name>A0A7S4HA50_GUITH</name>
<dbReference type="InterPro" id="IPR000403">
    <property type="entry name" value="PI3/4_kinase_cat_dom"/>
</dbReference>
<dbReference type="AlphaFoldDB" id="A0A7S4HA50"/>
<dbReference type="InterPro" id="IPR015433">
    <property type="entry name" value="PI3/4_kinase"/>
</dbReference>
<evidence type="ECO:0000259" key="6">
    <source>
        <dbReference type="PROSITE" id="PS50290"/>
    </source>
</evidence>
<dbReference type="GO" id="GO:0048015">
    <property type="term" value="P:phosphatidylinositol-mediated signaling"/>
    <property type="evidence" value="ECO:0007669"/>
    <property type="project" value="TreeGrafter"/>
</dbReference>
<dbReference type="PROSITE" id="PS00915">
    <property type="entry name" value="PI3_4_KINASE_1"/>
    <property type="match status" value="1"/>
</dbReference>
<evidence type="ECO:0000256" key="2">
    <source>
        <dbReference type="ARBA" id="ARBA00012169"/>
    </source>
</evidence>
<evidence type="ECO:0000256" key="3">
    <source>
        <dbReference type="ARBA" id="ARBA00022679"/>
    </source>
</evidence>
<feature type="compositionally biased region" description="Low complexity" evidence="5">
    <location>
        <begin position="223"/>
        <end position="235"/>
    </location>
</feature>
<dbReference type="GO" id="GO:0046854">
    <property type="term" value="P:phosphatidylinositol phosphate biosynthetic process"/>
    <property type="evidence" value="ECO:0007669"/>
    <property type="project" value="InterPro"/>
</dbReference>
<evidence type="ECO:0000256" key="1">
    <source>
        <dbReference type="ARBA" id="ARBA00001686"/>
    </source>
</evidence>
<gene>
    <name evidence="7" type="ORF">GTHE00462_LOCUS1806</name>
</gene>
<dbReference type="InterPro" id="IPR057754">
    <property type="entry name" value="PI4-kinase_beta/PIK1_cat"/>
</dbReference>
<organism evidence="7">
    <name type="scientific">Guillardia theta</name>
    <name type="common">Cryptophyte</name>
    <name type="synonym">Cryptomonas phi</name>
    <dbReference type="NCBI Taxonomy" id="55529"/>
    <lineage>
        <taxon>Eukaryota</taxon>
        <taxon>Cryptophyceae</taxon>
        <taxon>Pyrenomonadales</taxon>
        <taxon>Geminigeraceae</taxon>
        <taxon>Guillardia</taxon>
    </lineage>
</organism>
<feature type="region of interest" description="Disordered" evidence="5">
    <location>
        <begin position="521"/>
        <end position="543"/>
    </location>
</feature>